<comment type="caution">
    <text evidence="2">The sequence shown here is derived from an EMBL/GenBank/DDBJ whole genome shotgun (WGS) entry which is preliminary data.</text>
</comment>
<keyword evidence="1" id="KW-1133">Transmembrane helix</keyword>
<sequence>MNSHIPTLLLREWMQHKRGWLITAFAPPLLFLALLPFGQLQGLPTEHLDLIALLICAISASTVYAISLAIASFQIPGLARRDVQDRSIEFWLSLPGRPSESVAATLLAHLWLVPLGAMLVGGLFALPIAMAVLGLKASAGALASVNWGEVLTYALPTLVRGLAGTLLLSLTLLPLLLPLMAASAWLKRLGVPLLLVGTGVAVAVMHKVYEISWPVQALQWLVERGDAALLFDPRGAMDALKAGDNPWLWLAQDFGQALMSFASPIALGWAAVAAASFWLVVRKRAHAG</sequence>
<feature type="transmembrane region" description="Helical" evidence="1">
    <location>
        <begin position="20"/>
        <end position="38"/>
    </location>
</feature>
<reference evidence="2 3" key="1">
    <citation type="submission" date="2017-08" db="EMBL/GenBank/DDBJ databases">
        <title>Infants hospitalized years apart are colonized by the same room-sourced microbial strains.</title>
        <authorList>
            <person name="Brooks B."/>
            <person name="Olm M.R."/>
            <person name="Firek B.A."/>
            <person name="Baker R."/>
            <person name="Thomas B.C."/>
            <person name="Morowitz M.J."/>
            <person name="Banfield J.F."/>
        </authorList>
    </citation>
    <scope>NUCLEOTIDE SEQUENCE [LARGE SCALE GENOMIC DNA]</scope>
    <source>
        <strain evidence="2">S2_012_000_R2_81</strain>
    </source>
</reference>
<feature type="transmembrane region" description="Helical" evidence="1">
    <location>
        <begin position="257"/>
        <end position="281"/>
    </location>
</feature>
<evidence type="ECO:0000313" key="2">
    <source>
        <dbReference type="EMBL" id="PZP32431.1"/>
    </source>
</evidence>
<gene>
    <name evidence="2" type="ORF">DI603_10395</name>
</gene>
<feature type="transmembrane region" description="Helical" evidence="1">
    <location>
        <begin position="153"/>
        <end position="177"/>
    </location>
</feature>
<organism evidence="2 3">
    <name type="scientific">Roseateles depolymerans</name>
    <dbReference type="NCBI Taxonomy" id="76731"/>
    <lineage>
        <taxon>Bacteria</taxon>
        <taxon>Pseudomonadati</taxon>
        <taxon>Pseudomonadota</taxon>
        <taxon>Betaproteobacteria</taxon>
        <taxon>Burkholderiales</taxon>
        <taxon>Sphaerotilaceae</taxon>
        <taxon>Roseateles</taxon>
    </lineage>
</organism>
<dbReference type="EMBL" id="QFOD01000008">
    <property type="protein sequence ID" value="PZP32431.1"/>
    <property type="molecule type" value="Genomic_DNA"/>
</dbReference>
<dbReference type="Proteomes" id="UP000249633">
    <property type="component" value="Unassembled WGS sequence"/>
</dbReference>
<evidence type="ECO:0000313" key="3">
    <source>
        <dbReference type="Proteomes" id="UP000249633"/>
    </source>
</evidence>
<keyword evidence="1" id="KW-0472">Membrane</keyword>
<evidence type="ECO:0000256" key="1">
    <source>
        <dbReference type="SAM" id="Phobius"/>
    </source>
</evidence>
<proteinExistence type="predicted"/>
<name>A0A2W5DKM5_9BURK</name>
<feature type="transmembrane region" description="Helical" evidence="1">
    <location>
        <begin position="106"/>
        <end position="133"/>
    </location>
</feature>
<feature type="transmembrane region" description="Helical" evidence="1">
    <location>
        <begin position="189"/>
        <end position="209"/>
    </location>
</feature>
<keyword evidence="1" id="KW-0812">Transmembrane</keyword>
<protein>
    <submittedName>
        <fullName evidence="2">Uncharacterized protein</fullName>
    </submittedName>
</protein>
<dbReference type="AlphaFoldDB" id="A0A2W5DKM5"/>
<accession>A0A2W5DKM5</accession>
<feature type="transmembrane region" description="Helical" evidence="1">
    <location>
        <begin position="50"/>
        <end position="71"/>
    </location>
</feature>